<feature type="region of interest" description="Disordered" evidence="4">
    <location>
        <begin position="237"/>
        <end position="260"/>
    </location>
</feature>
<dbReference type="InterPro" id="IPR018247">
    <property type="entry name" value="EF_Hand_1_Ca_BS"/>
</dbReference>
<evidence type="ECO:0000256" key="3">
    <source>
        <dbReference type="ARBA" id="ARBA00022837"/>
    </source>
</evidence>
<dbReference type="AlphaFoldDB" id="A0A7S3XUF9"/>
<accession>A0A7S3XUF9</accession>
<evidence type="ECO:0000256" key="2">
    <source>
        <dbReference type="ARBA" id="ARBA00022737"/>
    </source>
</evidence>
<feature type="domain" description="EF-hand" evidence="5">
    <location>
        <begin position="257"/>
        <end position="292"/>
    </location>
</feature>
<keyword evidence="2" id="KW-0677">Repeat</keyword>
<feature type="domain" description="EF-hand" evidence="5">
    <location>
        <begin position="53"/>
        <end position="88"/>
    </location>
</feature>
<feature type="domain" description="EF-hand" evidence="5">
    <location>
        <begin position="23"/>
        <end position="52"/>
    </location>
</feature>
<evidence type="ECO:0000259" key="5">
    <source>
        <dbReference type="PROSITE" id="PS50222"/>
    </source>
</evidence>
<feature type="region of interest" description="Disordered" evidence="4">
    <location>
        <begin position="175"/>
        <end position="198"/>
    </location>
</feature>
<reference evidence="6" key="1">
    <citation type="submission" date="2021-01" db="EMBL/GenBank/DDBJ databases">
        <authorList>
            <person name="Corre E."/>
            <person name="Pelletier E."/>
            <person name="Niang G."/>
            <person name="Scheremetjew M."/>
            <person name="Finn R."/>
            <person name="Kale V."/>
            <person name="Holt S."/>
            <person name="Cochrane G."/>
            <person name="Meng A."/>
            <person name="Brown T."/>
            <person name="Cohen L."/>
        </authorList>
    </citation>
    <scope>NUCLEOTIDE SEQUENCE</scope>
    <source>
        <strain evidence="6">CCMP3107</strain>
    </source>
</reference>
<dbReference type="Pfam" id="PF13499">
    <property type="entry name" value="EF-hand_7"/>
    <property type="match status" value="2"/>
</dbReference>
<evidence type="ECO:0000313" key="6">
    <source>
        <dbReference type="EMBL" id="CAE0632589.1"/>
    </source>
</evidence>
<dbReference type="PROSITE" id="PS00018">
    <property type="entry name" value="EF_HAND_1"/>
    <property type="match status" value="4"/>
</dbReference>
<proteinExistence type="predicted"/>
<dbReference type="SUPFAM" id="SSF47473">
    <property type="entry name" value="EF-hand"/>
    <property type="match status" value="1"/>
</dbReference>
<evidence type="ECO:0000256" key="4">
    <source>
        <dbReference type="SAM" id="MobiDB-lite"/>
    </source>
</evidence>
<gene>
    <name evidence="6" type="ORF">HAKA00212_LOCUS11298</name>
</gene>
<dbReference type="PANTHER" id="PTHR34524:SF6">
    <property type="entry name" value="CALCYPHOSINE LIKE"/>
    <property type="match status" value="1"/>
</dbReference>
<name>A0A7S3XUF9_HETAK</name>
<dbReference type="CDD" id="cd00051">
    <property type="entry name" value="EFh"/>
    <property type="match status" value="2"/>
</dbReference>
<dbReference type="InterPro" id="IPR002048">
    <property type="entry name" value="EF_hand_dom"/>
</dbReference>
<organism evidence="6">
    <name type="scientific">Heterosigma akashiwo</name>
    <name type="common">Chromophytic alga</name>
    <name type="synonym">Heterosigma carterae</name>
    <dbReference type="NCBI Taxonomy" id="2829"/>
    <lineage>
        <taxon>Eukaryota</taxon>
        <taxon>Sar</taxon>
        <taxon>Stramenopiles</taxon>
        <taxon>Ochrophyta</taxon>
        <taxon>Raphidophyceae</taxon>
        <taxon>Chattonellales</taxon>
        <taxon>Chattonellaceae</taxon>
        <taxon>Heterosigma</taxon>
    </lineage>
</organism>
<dbReference type="PANTHER" id="PTHR34524">
    <property type="entry name" value="CALCYPHOSIN"/>
    <property type="match status" value="1"/>
</dbReference>
<dbReference type="Gene3D" id="1.10.238.10">
    <property type="entry name" value="EF-hand"/>
    <property type="match status" value="2"/>
</dbReference>
<feature type="domain" description="EF-hand" evidence="5">
    <location>
        <begin position="293"/>
        <end position="328"/>
    </location>
</feature>
<dbReference type="EMBL" id="HBIU01024360">
    <property type="protein sequence ID" value="CAE0632589.1"/>
    <property type="molecule type" value="Transcribed_RNA"/>
</dbReference>
<keyword evidence="3" id="KW-0106">Calcium</keyword>
<feature type="compositionally biased region" description="Acidic residues" evidence="4">
    <location>
        <begin position="239"/>
        <end position="248"/>
    </location>
</feature>
<dbReference type="InterPro" id="IPR051581">
    <property type="entry name" value="Ca-bind"/>
</dbReference>
<sequence length="341" mass="36873">MRKRLAAAAAKLADAAGGAGGTQTLFALLDADGSGTLEVAEFRRTLREVGIRLNRRETDAVLACFDTNGDGSINYREFASFIAQDPAGEEIGHIWSKIRAACDAAETDVTKLDSLLFEKHKIPGSAGEVYEDDFATALQGLGGTLHLHAGEIQMLAEKFSASSIVRLYSQKGLEVPEDRPSASSQADEQPPTPAAADSGRRRVNYLMFNAWLAPIDVDKVSKRVSRFLRAVGSVAAVGGEEEEEEESGAEPGAKEQKQQQGLRALFRQFDADGSGDVDLLELKRMINGLGLPITDPEARALVLHYDRDGDGRMDFEEFAELVDRPPGGRDAAARRRRSLLG</sequence>
<dbReference type="SMART" id="SM00054">
    <property type="entry name" value="EFh"/>
    <property type="match status" value="4"/>
</dbReference>
<dbReference type="PROSITE" id="PS50222">
    <property type="entry name" value="EF_HAND_2"/>
    <property type="match status" value="4"/>
</dbReference>
<evidence type="ECO:0000256" key="1">
    <source>
        <dbReference type="ARBA" id="ARBA00022723"/>
    </source>
</evidence>
<dbReference type="InterPro" id="IPR011992">
    <property type="entry name" value="EF-hand-dom_pair"/>
</dbReference>
<protein>
    <recommendedName>
        <fullName evidence="5">EF-hand domain-containing protein</fullName>
    </recommendedName>
</protein>
<keyword evidence="1" id="KW-0479">Metal-binding</keyword>
<dbReference type="GO" id="GO:0005509">
    <property type="term" value="F:calcium ion binding"/>
    <property type="evidence" value="ECO:0007669"/>
    <property type="project" value="InterPro"/>
</dbReference>